<reference evidence="2 3" key="1">
    <citation type="journal article" date="2015" name="Genome Announc.">
        <title>Expanding the biotechnology potential of lactobacilli through comparative genomics of 213 strains and associated genera.</title>
        <authorList>
            <person name="Sun Z."/>
            <person name="Harris H.M."/>
            <person name="McCann A."/>
            <person name="Guo C."/>
            <person name="Argimon S."/>
            <person name="Zhang W."/>
            <person name="Yang X."/>
            <person name="Jeffery I.B."/>
            <person name="Cooney J.C."/>
            <person name="Kagawa T.F."/>
            <person name="Liu W."/>
            <person name="Song Y."/>
            <person name="Salvetti E."/>
            <person name="Wrobel A."/>
            <person name="Rasinkangas P."/>
            <person name="Parkhill J."/>
            <person name="Rea M.C."/>
            <person name="O'Sullivan O."/>
            <person name="Ritari J."/>
            <person name="Douillard F.P."/>
            <person name="Paul Ross R."/>
            <person name="Yang R."/>
            <person name="Briner A.E."/>
            <person name="Felis G.E."/>
            <person name="de Vos W.M."/>
            <person name="Barrangou R."/>
            <person name="Klaenhammer T.R."/>
            <person name="Caufield P.W."/>
            <person name="Cui Y."/>
            <person name="Zhang H."/>
            <person name="O'Toole P.W."/>
        </authorList>
    </citation>
    <scope>NUCLEOTIDE SEQUENCE [LARGE SCALE GENOMIC DNA]</scope>
    <source>
        <strain evidence="2 3">DSM 21116</strain>
    </source>
</reference>
<gene>
    <name evidence="2" type="ORF">FC80_GL001828</name>
</gene>
<dbReference type="PATRIC" id="fig|1423729.3.peg.1856"/>
<keyword evidence="2" id="KW-0808">Transferase</keyword>
<dbReference type="InterPro" id="IPR000182">
    <property type="entry name" value="GNAT_dom"/>
</dbReference>
<dbReference type="AlphaFoldDB" id="A0A0R2CFB1"/>
<dbReference type="RefSeq" id="WP_235807273.1">
    <property type="nucleotide sequence ID" value="NZ_AYZE01000017.1"/>
</dbReference>
<dbReference type="SUPFAM" id="SSF55729">
    <property type="entry name" value="Acyl-CoA N-acyltransferases (Nat)"/>
    <property type="match status" value="1"/>
</dbReference>
<keyword evidence="3" id="KW-1185">Reference proteome</keyword>
<dbReference type="PANTHER" id="PTHR43792">
    <property type="entry name" value="GNAT FAMILY, PUTATIVE (AFU_ORTHOLOGUE AFUA_3G00765)-RELATED-RELATED"/>
    <property type="match status" value="1"/>
</dbReference>
<accession>A0A0R2CFB1</accession>
<sequence length="177" mass="20367">MVIKGAKVNLRHIRIEDLGDLYEYSSQREVAHAAGFARSQDYLSSLDLFNELDTDLSWIIVQKNGKVVGNICLYELENLSDGEKERHVSLGYALNKNFWNKGYMTDAVNCLINWLVDSYKKIDVVEAYVTLQNVSSQRVLEKAGFDFIALVEVPYFDGYLTRNEVKVYENKIAKRRV</sequence>
<dbReference type="GO" id="GO:0016747">
    <property type="term" value="F:acyltransferase activity, transferring groups other than amino-acyl groups"/>
    <property type="evidence" value="ECO:0007669"/>
    <property type="project" value="InterPro"/>
</dbReference>
<comment type="caution">
    <text evidence="2">The sequence shown here is derived from an EMBL/GenBank/DDBJ whole genome shotgun (WGS) entry which is preliminary data.</text>
</comment>
<dbReference type="InterPro" id="IPR016181">
    <property type="entry name" value="Acyl_CoA_acyltransferase"/>
</dbReference>
<protein>
    <submittedName>
        <fullName evidence="2">N-acetyltransferase GCN5</fullName>
    </submittedName>
</protein>
<dbReference type="EMBL" id="AYZE01000017">
    <property type="protein sequence ID" value="KRM90005.1"/>
    <property type="molecule type" value="Genomic_DNA"/>
</dbReference>
<feature type="domain" description="N-acetyltransferase" evidence="1">
    <location>
        <begin position="8"/>
        <end position="166"/>
    </location>
</feature>
<dbReference type="PROSITE" id="PS51186">
    <property type="entry name" value="GNAT"/>
    <property type="match status" value="1"/>
</dbReference>
<dbReference type="Gene3D" id="3.40.630.30">
    <property type="match status" value="1"/>
</dbReference>
<name>A0A0R2CFB1_9LACO</name>
<evidence type="ECO:0000259" key="1">
    <source>
        <dbReference type="PROSITE" id="PS51186"/>
    </source>
</evidence>
<dbReference type="Pfam" id="PF13302">
    <property type="entry name" value="Acetyltransf_3"/>
    <property type="match status" value="1"/>
</dbReference>
<dbReference type="InterPro" id="IPR051531">
    <property type="entry name" value="N-acetyltransferase"/>
</dbReference>
<organism evidence="2 3">
    <name type="scientific">Liquorilactobacillus cacaonum DSM 21116</name>
    <dbReference type="NCBI Taxonomy" id="1423729"/>
    <lineage>
        <taxon>Bacteria</taxon>
        <taxon>Bacillati</taxon>
        <taxon>Bacillota</taxon>
        <taxon>Bacilli</taxon>
        <taxon>Lactobacillales</taxon>
        <taxon>Lactobacillaceae</taxon>
        <taxon>Liquorilactobacillus</taxon>
    </lineage>
</organism>
<proteinExistence type="predicted"/>
<evidence type="ECO:0000313" key="2">
    <source>
        <dbReference type="EMBL" id="KRM90005.1"/>
    </source>
</evidence>
<dbReference type="STRING" id="1423729.FC80_GL001828"/>
<dbReference type="Proteomes" id="UP000051131">
    <property type="component" value="Unassembled WGS sequence"/>
</dbReference>
<evidence type="ECO:0000313" key="3">
    <source>
        <dbReference type="Proteomes" id="UP000051131"/>
    </source>
</evidence>